<dbReference type="InterPro" id="IPR053772">
    <property type="entry name" value="At1g61320/At1g61330-like"/>
</dbReference>
<dbReference type="PANTHER" id="PTHR34145:SF44">
    <property type="entry name" value="F-BOX DOMAIN-CONTAINING PROTEIN"/>
    <property type="match status" value="1"/>
</dbReference>
<feature type="domain" description="At1g61320/AtMIF1 LRR" evidence="1">
    <location>
        <begin position="131"/>
        <end position="521"/>
    </location>
</feature>
<keyword evidence="3" id="KW-1185">Reference proteome</keyword>
<dbReference type="Gene3D" id="3.80.10.10">
    <property type="entry name" value="Ribonuclease Inhibitor"/>
    <property type="match status" value="1"/>
</dbReference>
<dbReference type="AlphaFoldDB" id="A0A811QDF0"/>
<dbReference type="InterPro" id="IPR055357">
    <property type="entry name" value="LRR_At1g61320_AtMIF1"/>
</dbReference>
<protein>
    <recommendedName>
        <fullName evidence="1">At1g61320/AtMIF1 LRR domain-containing protein</fullName>
    </recommendedName>
</protein>
<reference evidence="2" key="1">
    <citation type="submission" date="2020-10" db="EMBL/GenBank/DDBJ databases">
        <authorList>
            <person name="Han B."/>
            <person name="Lu T."/>
            <person name="Zhao Q."/>
            <person name="Huang X."/>
            <person name="Zhao Y."/>
        </authorList>
    </citation>
    <scope>NUCLEOTIDE SEQUENCE</scope>
</reference>
<dbReference type="Proteomes" id="UP000604825">
    <property type="component" value="Unassembled WGS sequence"/>
</dbReference>
<comment type="caution">
    <text evidence="2">The sequence shown here is derived from an EMBL/GenBank/DDBJ whole genome shotgun (WGS) entry which is preliminary data.</text>
</comment>
<organism evidence="2 3">
    <name type="scientific">Miscanthus lutarioriparius</name>
    <dbReference type="NCBI Taxonomy" id="422564"/>
    <lineage>
        <taxon>Eukaryota</taxon>
        <taxon>Viridiplantae</taxon>
        <taxon>Streptophyta</taxon>
        <taxon>Embryophyta</taxon>
        <taxon>Tracheophyta</taxon>
        <taxon>Spermatophyta</taxon>
        <taxon>Magnoliopsida</taxon>
        <taxon>Liliopsida</taxon>
        <taxon>Poales</taxon>
        <taxon>Poaceae</taxon>
        <taxon>PACMAD clade</taxon>
        <taxon>Panicoideae</taxon>
        <taxon>Andropogonodae</taxon>
        <taxon>Andropogoneae</taxon>
        <taxon>Saccharinae</taxon>
        <taxon>Miscanthus</taxon>
    </lineage>
</organism>
<accession>A0A811QDF0</accession>
<dbReference type="InterPro" id="IPR032675">
    <property type="entry name" value="LRR_dom_sf"/>
</dbReference>
<gene>
    <name evidence="2" type="ORF">NCGR_LOCUS37362</name>
</gene>
<dbReference type="PANTHER" id="PTHR34145">
    <property type="entry name" value="OS02G0105600 PROTEIN"/>
    <property type="match status" value="1"/>
</dbReference>
<proteinExistence type="predicted"/>
<evidence type="ECO:0000259" key="1">
    <source>
        <dbReference type="Pfam" id="PF23622"/>
    </source>
</evidence>
<evidence type="ECO:0000313" key="3">
    <source>
        <dbReference type="Proteomes" id="UP000604825"/>
    </source>
</evidence>
<dbReference type="OrthoDB" id="613853at2759"/>
<dbReference type="Pfam" id="PF23622">
    <property type="entry name" value="LRR_At1g61320_AtMIF1"/>
    <property type="match status" value="1"/>
</dbReference>
<sequence>MAAMGKPEQMEVRSQDAITGEGSSCSAAEIKPDSHCGEIVGSQVQLPELNAIKSGVPLRVEGSLYPRTFFIGYTPLCRCEMLLRLPVCLMLSRAWRCYPNLIISVDSLCINEYGSRYDELTMDFITRVEHIMQNHSGMGVKEFRLQSYPCSTIDPSYLDHWIQVAMAPGIKEFELSLFEIGDIKYSFPCSLLSSERGSSIQSLMLSGCSIHSTAQVGCMSSLTNLVLYSVDISGEQLLHFLSNSCALEKISLSNCNTIICLKIPCQLQKLNILSVLDCQMLEMIDSNAPNLSTFSCTGRQIHISLGHAFQVKEIRFSCHYSSNALSYAITKLPFIAPNLQTLFLSTSDETINTPMTLGKFLQLKYLEITLCATNFSPDYDFSSLLSFLDASPTLETLIIRIWLPTIRHDSILEDPDGDSSQLQCLSECYHDNLKNVMITGFCSAKSMVELTIHIMQKARSLDCLTLDTTRGHDKRFANIDRCWPLNEEALVEAGKARVAIERYIEERVPPSVNLKIIEPCSKCTYR</sequence>
<name>A0A811QDF0_9POAL</name>
<dbReference type="EMBL" id="CAJGYO010000009">
    <property type="protein sequence ID" value="CAD6253738.1"/>
    <property type="molecule type" value="Genomic_DNA"/>
</dbReference>
<dbReference type="SUPFAM" id="SSF52047">
    <property type="entry name" value="RNI-like"/>
    <property type="match status" value="1"/>
</dbReference>
<evidence type="ECO:0000313" key="2">
    <source>
        <dbReference type="EMBL" id="CAD6253738.1"/>
    </source>
</evidence>